<dbReference type="Proteomes" id="UP000051297">
    <property type="component" value="Unassembled WGS sequence"/>
</dbReference>
<dbReference type="GO" id="GO:0016757">
    <property type="term" value="F:glycosyltransferase activity"/>
    <property type="evidence" value="ECO:0007669"/>
    <property type="project" value="InterPro"/>
</dbReference>
<proteinExistence type="predicted"/>
<dbReference type="PANTHER" id="PTHR46401">
    <property type="entry name" value="GLYCOSYLTRANSFERASE WBBK-RELATED"/>
    <property type="match status" value="1"/>
</dbReference>
<dbReference type="PANTHER" id="PTHR46401:SF2">
    <property type="entry name" value="GLYCOSYLTRANSFERASE WBBK-RELATED"/>
    <property type="match status" value="1"/>
</dbReference>
<sequence length="375" mass="42608">MHIAIDAQPLLEQSAGVTYYSKGLIEAVLKQDQKNHYDLLLWRLFPKKPLAMFGGGWNFSYRYQRFFPYKVFYKLHKLGIDIPLELFFGRHDLYFFSNFVIYPHFKGKSVILIHDLTFEKVPQYVARRNVEFLRKFVPPSVARADHVVVNCEFTKNELIESYRVPAEKVTVVYPGVDPNAFYPRSEKEKEEIKKKYGITKPFLLFLGTLEPRKNVPAILKAYAGLKDRKKFNLVLAGKKGWLSEEIFRTVADLGLEEDVVFTGYVPEEDRPKLMSAAEVFVFPSFFEGFGMPVVEAQACGTPVVTSNTTSLPEAAGEGGVLVDPRDVGAIGGAITKILSSPSLRSELVSKGLKNSRRFRWEDSGKKLIEIFNSLN</sequence>
<dbReference type="STRING" id="1576480.XU08_C0001G0013"/>
<evidence type="ECO:0000313" key="5">
    <source>
        <dbReference type="Proteomes" id="UP000051297"/>
    </source>
</evidence>
<evidence type="ECO:0000313" key="4">
    <source>
        <dbReference type="EMBL" id="KRT67607.1"/>
    </source>
</evidence>
<evidence type="ECO:0000256" key="1">
    <source>
        <dbReference type="ARBA" id="ARBA00022679"/>
    </source>
</evidence>
<dbReference type="FunFam" id="3.40.50.2000:FF:000119">
    <property type="entry name" value="Glycosyl transferase group 1"/>
    <property type="match status" value="1"/>
</dbReference>
<dbReference type="InterPro" id="IPR001296">
    <property type="entry name" value="Glyco_trans_1"/>
</dbReference>
<dbReference type="Pfam" id="PF00534">
    <property type="entry name" value="Glycos_transf_1"/>
    <property type="match status" value="1"/>
</dbReference>
<protein>
    <submittedName>
        <fullName evidence="4">Group 1 glycosyl transferase</fullName>
    </submittedName>
</protein>
<organism evidence="4 5">
    <name type="scientific">candidate division WWE3 bacterium CSP1-7</name>
    <dbReference type="NCBI Taxonomy" id="1576480"/>
    <lineage>
        <taxon>Bacteria</taxon>
        <taxon>Katanobacteria</taxon>
    </lineage>
</organism>
<dbReference type="SUPFAM" id="SSF53756">
    <property type="entry name" value="UDP-Glycosyltransferase/glycogen phosphorylase"/>
    <property type="match status" value="1"/>
</dbReference>
<evidence type="ECO:0000259" key="3">
    <source>
        <dbReference type="Pfam" id="PF13439"/>
    </source>
</evidence>
<accession>A0A0T5ZXW9</accession>
<dbReference type="GO" id="GO:0009103">
    <property type="term" value="P:lipopolysaccharide biosynthetic process"/>
    <property type="evidence" value="ECO:0007669"/>
    <property type="project" value="TreeGrafter"/>
</dbReference>
<name>A0A0T5ZXW9_UNCKA</name>
<gene>
    <name evidence="4" type="ORF">XU08_C0001G0013</name>
</gene>
<dbReference type="Pfam" id="PF13439">
    <property type="entry name" value="Glyco_transf_4"/>
    <property type="match status" value="1"/>
</dbReference>
<feature type="domain" description="Glycosyl transferase family 1" evidence="2">
    <location>
        <begin position="189"/>
        <end position="351"/>
    </location>
</feature>
<dbReference type="InterPro" id="IPR028098">
    <property type="entry name" value="Glyco_trans_4-like_N"/>
</dbReference>
<dbReference type="Gene3D" id="3.40.50.2000">
    <property type="entry name" value="Glycogen Phosphorylase B"/>
    <property type="match status" value="2"/>
</dbReference>
<comment type="caution">
    <text evidence="4">The sequence shown here is derived from an EMBL/GenBank/DDBJ whole genome shotgun (WGS) entry which is preliminary data.</text>
</comment>
<dbReference type="AlphaFoldDB" id="A0A0T5ZXW9"/>
<keyword evidence="1 4" id="KW-0808">Transferase</keyword>
<dbReference type="CDD" id="cd03809">
    <property type="entry name" value="GT4_MtfB-like"/>
    <property type="match status" value="1"/>
</dbReference>
<dbReference type="EMBL" id="LDXK01000001">
    <property type="protein sequence ID" value="KRT67607.1"/>
    <property type="molecule type" value="Genomic_DNA"/>
</dbReference>
<feature type="domain" description="Glycosyltransferase subfamily 4-like N-terminal" evidence="3">
    <location>
        <begin position="99"/>
        <end position="179"/>
    </location>
</feature>
<reference evidence="4 5" key="1">
    <citation type="submission" date="2015-05" db="EMBL/GenBank/DDBJ databases">
        <title>Critical biogeochemical functions in the subsurface are associated with bacteria from new phyla and little studied lineages.</title>
        <authorList>
            <person name="Hug L.A."/>
            <person name="Thomas B.C."/>
            <person name="Sharon I."/>
            <person name="Brown C.T."/>
            <person name="Sharma R."/>
            <person name="Hettich R.L."/>
            <person name="Wilkins M.J."/>
            <person name="Williams K.H."/>
            <person name="Singh A."/>
            <person name="Banfield J.F."/>
        </authorList>
    </citation>
    <scope>NUCLEOTIDE SEQUENCE [LARGE SCALE GENOMIC DNA]</scope>
    <source>
        <strain evidence="4">CSP1-7</strain>
    </source>
</reference>
<evidence type="ECO:0000259" key="2">
    <source>
        <dbReference type="Pfam" id="PF00534"/>
    </source>
</evidence>